<gene>
    <name evidence="2" type="ordered locus">Deide_22680</name>
</gene>
<protein>
    <recommendedName>
        <fullName evidence="4">EfeO-type cupredoxin-like domain-containing protein</fullName>
    </recommendedName>
</protein>
<dbReference type="AlphaFoldDB" id="C1CZQ1"/>
<dbReference type="SUPFAM" id="SSF49503">
    <property type="entry name" value="Cupredoxins"/>
    <property type="match status" value="1"/>
</dbReference>
<dbReference type="eggNOG" id="COG4263">
    <property type="taxonomic scope" value="Bacteria"/>
</dbReference>
<evidence type="ECO:0000256" key="1">
    <source>
        <dbReference type="SAM" id="SignalP"/>
    </source>
</evidence>
<evidence type="ECO:0008006" key="4">
    <source>
        <dbReference type="Google" id="ProtNLM"/>
    </source>
</evidence>
<feature type="chain" id="PRO_5002908124" description="EfeO-type cupredoxin-like domain-containing protein" evidence="1">
    <location>
        <begin position="25"/>
        <end position="162"/>
    </location>
</feature>
<dbReference type="Proteomes" id="UP000002208">
    <property type="component" value="Chromosome"/>
</dbReference>
<dbReference type="KEGG" id="ddr:Deide_22680"/>
<evidence type="ECO:0000313" key="2">
    <source>
        <dbReference type="EMBL" id="ACO47299.1"/>
    </source>
</evidence>
<dbReference type="Gene3D" id="2.60.40.420">
    <property type="entry name" value="Cupredoxins - blue copper proteins"/>
    <property type="match status" value="1"/>
</dbReference>
<reference evidence="2 3" key="1">
    <citation type="journal article" date="2009" name="PLoS Genet.">
        <title>Alliance of proteomics and genomics to unravel the specificities of Sahara bacterium Deinococcus deserti.</title>
        <authorList>
            <person name="de Groot A."/>
            <person name="Dulermo R."/>
            <person name="Ortet P."/>
            <person name="Blanchard L."/>
            <person name="Guerin P."/>
            <person name="Fernandez B."/>
            <person name="Vacherie B."/>
            <person name="Dossat C."/>
            <person name="Jolivet E."/>
            <person name="Siguier P."/>
            <person name="Chandler M."/>
            <person name="Barakat M."/>
            <person name="Dedieu A."/>
            <person name="Barbe V."/>
            <person name="Heulin T."/>
            <person name="Sommer S."/>
            <person name="Achouak W."/>
            <person name="Armengaud J."/>
        </authorList>
    </citation>
    <scope>NUCLEOTIDE SEQUENCE [LARGE SCALE GENOMIC DNA]</scope>
    <source>
        <strain evidence="3">DSM 17065 / CIP 109153 / LMG 22923 / VCD115</strain>
    </source>
</reference>
<dbReference type="HOGENOM" id="CLU_1719861_0_0_0"/>
<name>C1CZQ1_DEIDV</name>
<sequence length="162" mass="17632">MNKHIPLAGAALLGSLVLTGSVLAQSSSTSAAKRTIYMSAVEYKGSTTVDKEAFPTAAPPAGRGYKLTPPVDGRWENSTYRYEPGLIVVNRGELVELKIWGVNGAKHDTTIEGYNQAFVVKRGELTTITFKADKPGIFRIICHDHAPSMETQLLVLDSKTRR</sequence>
<proteinExistence type="predicted"/>
<evidence type="ECO:0000313" key="3">
    <source>
        <dbReference type="Proteomes" id="UP000002208"/>
    </source>
</evidence>
<feature type="signal peptide" evidence="1">
    <location>
        <begin position="1"/>
        <end position="24"/>
    </location>
</feature>
<dbReference type="EMBL" id="CP001114">
    <property type="protein sequence ID" value="ACO47299.1"/>
    <property type="molecule type" value="Genomic_DNA"/>
</dbReference>
<dbReference type="RefSeq" id="WP_012694420.1">
    <property type="nucleotide sequence ID" value="NC_012526.1"/>
</dbReference>
<dbReference type="PaxDb" id="546414-Deide_22680"/>
<dbReference type="InterPro" id="IPR008972">
    <property type="entry name" value="Cupredoxin"/>
</dbReference>
<keyword evidence="3" id="KW-1185">Reference proteome</keyword>
<dbReference type="OrthoDB" id="9759695at2"/>
<dbReference type="STRING" id="546414.Deide_22680"/>
<accession>C1CZQ1</accession>
<organism evidence="2 3">
    <name type="scientific">Deinococcus deserti (strain DSM 17065 / CIP 109153 / LMG 22923 / VCD115)</name>
    <dbReference type="NCBI Taxonomy" id="546414"/>
    <lineage>
        <taxon>Bacteria</taxon>
        <taxon>Thermotogati</taxon>
        <taxon>Deinococcota</taxon>
        <taxon>Deinococci</taxon>
        <taxon>Deinococcales</taxon>
        <taxon>Deinococcaceae</taxon>
        <taxon>Deinococcus</taxon>
    </lineage>
</organism>
<keyword evidence="1" id="KW-0732">Signal</keyword>